<sequence>MPAELYKAGIIEIDEDIDFTEEEELWDITVHFNGEMFTPKLACISESQAFELGKRFYDWLENNYRQVQGFEFKWEKYSVERTTTREYPCCYLPYYVLEEGLDVFTVEERDSEAIAYGWITGSPLPYYIGLDGLIVIDDVTDDAYQAGWCPAWKLTRRNFFEVLV</sequence>
<evidence type="ECO:0000313" key="2">
    <source>
        <dbReference type="Proteomes" id="UP000268857"/>
    </source>
</evidence>
<dbReference type="AlphaFoldDB" id="A0A3S0YFQ4"/>
<comment type="caution">
    <text evidence="1">The sequence shown here is derived from an EMBL/GenBank/DDBJ whole genome shotgun (WGS) entry which is preliminary data.</text>
</comment>
<name>A0A3S0YFQ4_CHLFR</name>
<accession>A0A3S0YFQ4</accession>
<dbReference type="Proteomes" id="UP000268857">
    <property type="component" value="Unassembled WGS sequence"/>
</dbReference>
<gene>
    <name evidence="1" type="ORF">PCC6912_19420</name>
</gene>
<reference evidence="1 2" key="1">
    <citation type="journal article" date="2019" name="Genome Biol. Evol.">
        <title>Day and night: Metabolic profiles and evolutionary relationships of six axenic non-marine cyanobacteria.</title>
        <authorList>
            <person name="Will S.E."/>
            <person name="Henke P."/>
            <person name="Boedeker C."/>
            <person name="Huang S."/>
            <person name="Brinkmann H."/>
            <person name="Rohde M."/>
            <person name="Jarek M."/>
            <person name="Friedl T."/>
            <person name="Seufert S."/>
            <person name="Schumacher M."/>
            <person name="Overmann J."/>
            <person name="Neumann-Schaal M."/>
            <person name="Petersen J."/>
        </authorList>
    </citation>
    <scope>NUCLEOTIDE SEQUENCE [LARGE SCALE GENOMIC DNA]</scope>
    <source>
        <strain evidence="1 2">PCC 6912</strain>
    </source>
</reference>
<dbReference type="OrthoDB" id="484738at2"/>
<organism evidence="1 2">
    <name type="scientific">Chlorogloeopsis fritschii PCC 6912</name>
    <dbReference type="NCBI Taxonomy" id="211165"/>
    <lineage>
        <taxon>Bacteria</taxon>
        <taxon>Bacillati</taxon>
        <taxon>Cyanobacteriota</taxon>
        <taxon>Cyanophyceae</taxon>
        <taxon>Nostocales</taxon>
        <taxon>Chlorogloeopsidaceae</taxon>
        <taxon>Chlorogloeopsis</taxon>
    </lineage>
</organism>
<protein>
    <submittedName>
        <fullName evidence="1">Uncharacterized protein</fullName>
    </submittedName>
</protein>
<evidence type="ECO:0000313" key="1">
    <source>
        <dbReference type="EMBL" id="RUR83699.1"/>
    </source>
</evidence>
<keyword evidence="2" id="KW-1185">Reference proteome</keyword>
<proteinExistence type="predicted"/>
<dbReference type="EMBL" id="RSCJ01000006">
    <property type="protein sequence ID" value="RUR83699.1"/>
    <property type="molecule type" value="Genomic_DNA"/>
</dbReference>
<dbReference type="STRING" id="211165.GCA_000317285_00223"/>
<dbReference type="RefSeq" id="WP_016877563.1">
    <property type="nucleotide sequence ID" value="NZ_AJLN01000017.1"/>
</dbReference>